<dbReference type="InterPro" id="IPR032071">
    <property type="entry name" value="DUF4806"/>
</dbReference>
<feature type="region of interest" description="Disordered" evidence="1">
    <location>
        <begin position="1"/>
        <end position="99"/>
    </location>
</feature>
<gene>
    <name evidence="3" type="ORF">IRJ41_001955</name>
</gene>
<feature type="compositionally biased region" description="Pro residues" evidence="1">
    <location>
        <begin position="61"/>
        <end position="71"/>
    </location>
</feature>
<dbReference type="PANTHER" id="PTHR34153:SF2">
    <property type="entry name" value="SI:CH211-262H13.3-RELATED"/>
    <property type="match status" value="1"/>
</dbReference>
<feature type="non-terminal residue" evidence="3">
    <location>
        <position position="1"/>
    </location>
</feature>
<dbReference type="AlphaFoldDB" id="A0A9W8C8S2"/>
<keyword evidence="4" id="KW-1185">Reference proteome</keyword>
<feature type="compositionally biased region" description="Polar residues" evidence="1">
    <location>
        <begin position="79"/>
        <end position="99"/>
    </location>
</feature>
<protein>
    <recommendedName>
        <fullName evidence="2">DUF4806 domain-containing protein</fullName>
    </recommendedName>
</protein>
<name>A0A9W8C8S2_TRIRA</name>
<sequence length="280" mass="31288">KAVEKCSRVVETSNIETEDTTRTKKRAQKKPKRFWSEKDSSSSDDGRVLAKKKSTKSIYKPVPPKYTPLPKTPLDMDNNDISSGCSVNSEESLQTYPQQSVSDNLQVASQLLLGEPQSSSEAATKNYRTKVLQKLQDIVENQQEILAMQRQLLASTAVTVSEDGGDLLDNGPCQTVEELQQLDTELAHKDKRTKMMNYLRSLGGLNSGAAVRKMLRKIATNEVLGAYSLKGKKNKQAFQDLQICHLVIGATQKNFKHLRATDVEDEISLVLKYAPHRHLK</sequence>
<dbReference type="Proteomes" id="UP001059041">
    <property type="component" value="Linkage Group LG3"/>
</dbReference>
<reference evidence="3" key="1">
    <citation type="submission" date="2021-02" db="EMBL/GenBank/DDBJ databases">
        <title>Comparative genomics reveals that relaxation of natural selection precedes convergent phenotypic evolution of cavefish.</title>
        <authorList>
            <person name="Peng Z."/>
        </authorList>
    </citation>
    <scope>NUCLEOTIDE SEQUENCE</scope>
    <source>
        <tissue evidence="3">Muscle</tissue>
    </source>
</reference>
<dbReference type="Pfam" id="PF16064">
    <property type="entry name" value="DUF4806"/>
    <property type="match status" value="1"/>
</dbReference>
<feature type="non-terminal residue" evidence="3">
    <location>
        <position position="280"/>
    </location>
</feature>
<proteinExistence type="predicted"/>
<comment type="caution">
    <text evidence="3">The sequence shown here is derived from an EMBL/GenBank/DDBJ whole genome shotgun (WGS) entry which is preliminary data.</text>
</comment>
<dbReference type="PANTHER" id="PTHR34153">
    <property type="entry name" value="SI:CH211-262H13.3-RELATED-RELATED"/>
    <property type="match status" value="1"/>
</dbReference>
<evidence type="ECO:0000256" key="1">
    <source>
        <dbReference type="SAM" id="MobiDB-lite"/>
    </source>
</evidence>
<feature type="domain" description="DUF4806" evidence="2">
    <location>
        <begin position="172"/>
        <end position="244"/>
    </location>
</feature>
<evidence type="ECO:0000313" key="4">
    <source>
        <dbReference type="Proteomes" id="UP001059041"/>
    </source>
</evidence>
<evidence type="ECO:0000259" key="2">
    <source>
        <dbReference type="Pfam" id="PF16064"/>
    </source>
</evidence>
<evidence type="ECO:0000313" key="3">
    <source>
        <dbReference type="EMBL" id="KAI7811586.1"/>
    </source>
</evidence>
<dbReference type="EMBL" id="JAFHDT010000003">
    <property type="protein sequence ID" value="KAI7811586.1"/>
    <property type="molecule type" value="Genomic_DNA"/>
</dbReference>
<feature type="compositionally biased region" description="Basic and acidic residues" evidence="1">
    <location>
        <begin position="34"/>
        <end position="48"/>
    </location>
</feature>
<feature type="compositionally biased region" description="Basic residues" evidence="1">
    <location>
        <begin position="23"/>
        <end position="33"/>
    </location>
</feature>
<accession>A0A9W8C8S2</accession>
<organism evidence="3 4">
    <name type="scientific">Triplophysa rosa</name>
    <name type="common">Cave loach</name>
    <dbReference type="NCBI Taxonomy" id="992332"/>
    <lineage>
        <taxon>Eukaryota</taxon>
        <taxon>Metazoa</taxon>
        <taxon>Chordata</taxon>
        <taxon>Craniata</taxon>
        <taxon>Vertebrata</taxon>
        <taxon>Euteleostomi</taxon>
        <taxon>Actinopterygii</taxon>
        <taxon>Neopterygii</taxon>
        <taxon>Teleostei</taxon>
        <taxon>Ostariophysi</taxon>
        <taxon>Cypriniformes</taxon>
        <taxon>Nemacheilidae</taxon>
        <taxon>Triplophysa</taxon>
    </lineage>
</organism>